<name>A0A7J6E4M2_CANSA</name>
<evidence type="ECO:0000256" key="5">
    <source>
        <dbReference type="SAM" id="SignalP"/>
    </source>
</evidence>
<dbReference type="Proteomes" id="UP000583929">
    <property type="component" value="Unassembled WGS sequence"/>
</dbReference>
<reference evidence="6 7" key="1">
    <citation type="journal article" date="2020" name="bioRxiv">
        <title>Sequence and annotation of 42 cannabis genomes reveals extensive copy number variation in cannabinoid synthesis and pathogen resistance genes.</title>
        <authorList>
            <person name="Mckernan K.J."/>
            <person name="Helbert Y."/>
            <person name="Kane L.T."/>
            <person name="Ebling H."/>
            <person name="Zhang L."/>
            <person name="Liu B."/>
            <person name="Eaton Z."/>
            <person name="Mclaughlin S."/>
            <person name="Kingan S."/>
            <person name="Baybayan P."/>
            <person name="Concepcion G."/>
            <person name="Jordan M."/>
            <person name="Riva A."/>
            <person name="Barbazuk W."/>
            <person name="Harkins T."/>
        </authorList>
    </citation>
    <scope>NUCLEOTIDE SEQUENCE [LARGE SCALE GENOMIC DNA]</scope>
    <source>
        <strain evidence="7">cv. Jamaican Lion 4</strain>
        <tissue evidence="6">Leaf</tissue>
    </source>
</reference>
<evidence type="ECO:0000256" key="2">
    <source>
        <dbReference type="ARBA" id="ARBA00022741"/>
    </source>
</evidence>
<dbReference type="InterPro" id="IPR011009">
    <property type="entry name" value="Kinase-like_dom_sf"/>
</dbReference>
<organism evidence="6 7">
    <name type="scientific">Cannabis sativa</name>
    <name type="common">Hemp</name>
    <name type="synonym">Marijuana</name>
    <dbReference type="NCBI Taxonomy" id="3483"/>
    <lineage>
        <taxon>Eukaryota</taxon>
        <taxon>Viridiplantae</taxon>
        <taxon>Streptophyta</taxon>
        <taxon>Embryophyta</taxon>
        <taxon>Tracheophyta</taxon>
        <taxon>Spermatophyta</taxon>
        <taxon>Magnoliopsida</taxon>
        <taxon>eudicotyledons</taxon>
        <taxon>Gunneridae</taxon>
        <taxon>Pentapetalae</taxon>
        <taxon>rosids</taxon>
        <taxon>fabids</taxon>
        <taxon>Rosales</taxon>
        <taxon>Cannabaceae</taxon>
        <taxon>Cannabis</taxon>
    </lineage>
</organism>
<feature type="chain" id="PRO_5029599172" description="Serine-threonine/tyrosine-protein kinase catalytic domain-containing protein" evidence="5">
    <location>
        <begin position="20"/>
        <end position="127"/>
    </location>
</feature>
<keyword evidence="7" id="KW-1185">Reference proteome</keyword>
<proteinExistence type="predicted"/>
<evidence type="ECO:0000256" key="3">
    <source>
        <dbReference type="ARBA" id="ARBA00022777"/>
    </source>
</evidence>
<keyword evidence="1" id="KW-0808">Transferase</keyword>
<sequence length="127" mass="14439">MAMILKLTLFLIVIYMFYACRDVSYNNQRKQVFAFGVVALEILTGRPNSCSSLGDEKTYLHEWAWDLYEEDCEIELVDSKLSEEFNREEVRRTKRIAFLCTQASPAARPSMSKVAAMLSADTDAGGH</sequence>
<dbReference type="InterPro" id="IPR052059">
    <property type="entry name" value="CR_Ser/Thr_kinase"/>
</dbReference>
<dbReference type="PANTHER" id="PTHR47973">
    <property type="entry name" value="CYSTEINE-RICH RECEPTOR-LIKE PROTEIN KINASE 3"/>
    <property type="match status" value="1"/>
</dbReference>
<protein>
    <recommendedName>
        <fullName evidence="8">Serine-threonine/tyrosine-protein kinase catalytic domain-containing protein</fullName>
    </recommendedName>
</protein>
<keyword evidence="2" id="KW-0547">Nucleotide-binding</keyword>
<gene>
    <name evidence="6" type="ORF">G4B88_008788</name>
</gene>
<dbReference type="GO" id="GO:0016301">
    <property type="term" value="F:kinase activity"/>
    <property type="evidence" value="ECO:0007669"/>
    <property type="project" value="UniProtKB-KW"/>
</dbReference>
<dbReference type="AlphaFoldDB" id="A0A7J6E4M2"/>
<dbReference type="SUPFAM" id="SSF56112">
    <property type="entry name" value="Protein kinase-like (PK-like)"/>
    <property type="match status" value="1"/>
</dbReference>
<evidence type="ECO:0000256" key="4">
    <source>
        <dbReference type="ARBA" id="ARBA00022840"/>
    </source>
</evidence>
<dbReference type="EMBL" id="JAATIQ010000524">
    <property type="protein sequence ID" value="KAF4352619.1"/>
    <property type="molecule type" value="Genomic_DNA"/>
</dbReference>
<dbReference type="GO" id="GO:0005524">
    <property type="term" value="F:ATP binding"/>
    <property type="evidence" value="ECO:0007669"/>
    <property type="project" value="UniProtKB-KW"/>
</dbReference>
<feature type="signal peptide" evidence="5">
    <location>
        <begin position="1"/>
        <end position="19"/>
    </location>
</feature>
<accession>A0A7J6E4M2</accession>
<comment type="caution">
    <text evidence="6">The sequence shown here is derived from an EMBL/GenBank/DDBJ whole genome shotgun (WGS) entry which is preliminary data.</text>
</comment>
<evidence type="ECO:0008006" key="8">
    <source>
        <dbReference type="Google" id="ProtNLM"/>
    </source>
</evidence>
<evidence type="ECO:0000256" key="1">
    <source>
        <dbReference type="ARBA" id="ARBA00022679"/>
    </source>
</evidence>
<evidence type="ECO:0000313" key="7">
    <source>
        <dbReference type="Proteomes" id="UP000583929"/>
    </source>
</evidence>
<dbReference type="PROSITE" id="PS51257">
    <property type="entry name" value="PROKAR_LIPOPROTEIN"/>
    <property type="match status" value="1"/>
</dbReference>
<evidence type="ECO:0000313" key="6">
    <source>
        <dbReference type="EMBL" id="KAF4352619.1"/>
    </source>
</evidence>
<keyword evidence="3" id="KW-0418">Kinase</keyword>
<keyword evidence="4" id="KW-0067">ATP-binding</keyword>
<keyword evidence="5" id="KW-0732">Signal</keyword>
<dbReference type="Gene3D" id="1.10.510.10">
    <property type="entry name" value="Transferase(Phosphotransferase) domain 1"/>
    <property type="match status" value="1"/>
</dbReference>